<name>A6LMP2_THEM4</name>
<dbReference type="InterPro" id="IPR050469">
    <property type="entry name" value="Diguanylate_Cyclase"/>
</dbReference>
<dbReference type="SUPFAM" id="SSF55073">
    <property type="entry name" value="Nucleotide cyclase"/>
    <property type="match status" value="1"/>
</dbReference>
<reference evidence="3 4" key="2">
    <citation type="journal article" date="2009" name="Proc. Natl. Acad. Sci. U.S.A.">
        <title>On the chimeric nature, thermophilic origin, and phylogenetic placement of the Thermotogales.</title>
        <authorList>
            <person name="Zhaxybayeva O."/>
            <person name="Swithers K.S."/>
            <person name="Lapierre P."/>
            <person name="Fournier G.P."/>
            <person name="Bickhart D.M."/>
            <person name="DeBoy R.T."/>
            <person name="Nelson K.E."/>
            <person name="Nesbo C.L."/>
            <person name="Doolittle W.F."/>
            <person name="Gogarten J.P."/>
            <person name="Noll K.M."/>
        </authorList>
    </citation>
    <scope>NUCLEOTIDE SEQUENCE [LARGE SCALE GENOMIC DNA]</scope>
    <source>
        <strain evidence="4">DSM 12029 / CIP 104789 / BI429</strain>
    </source>
</reference>
<evidence type="ECO:0000259" key="2">
    <source>
        <dbReference type="PROSITE" id="PS50887"/>
    </source>
</evidence>
<dbReference type="Gene3D" id="3.30.70.270">
    <property type="match status" value="1"/>
</dbReference>
<dbReference type="HOGENOM" id="CLU_038242_0_0_0"/>
<dbReference type="SMART" id="SM00267">
    <property type="entry name" value="GGDEF"/>
    <property type="match status" value="1"/>
</dbReference>
<dbReference type="STRING" id="391009.Tmel_1344"/>
<dbReference type="InterPro" id="IPR000160">
    <property type="entry name" value="GGDEF_dom"/>
</dbReference>
<feature type="transmembrane region" description="Helical" evidence="1">
    <location>
        <begin position="214"/>
        <end position="232"/>
    </location>
</feature>
<dbReference type="AlphaFoldDB" id="A6LMP2"/>
<dbReference type="GO" id="GO:1902201">
    <property type="term" value="P:negative regulation of bacterial-type flagellum-dependent cell motility"/>
    <property type="evidence" value="ECO:0007669"/>
    <property type="project" value="TreeGrafter"/>
</dbReference>
<feature type="transmembrane region" description="Helical" evidence="1">
    <location>
        <begin position="149"/>
        <end position="165"/>
    </location>
</feature>
<dbReference type="eggNOG" id="COG2199">
    <property type="taxonomic scope" value="Bacteria"/>
</dbReference>
<dbReference type="NCBIfam" id="TIGR00254">
    <property type="entry name" value="GGDEF"/>
    <property type="match status" value="1"/>
</dbReference>
<dbReference type="InterPro" id="IPR043128">
    <property type="entry name" value="Rev_trsase/Diguanyl_cyclase"/>
</dbReference>
<dbReference type="OrthoDB" id="39278at2"/>
<proteinExistence type="predicted"/>
<protein>
    <submittedName>
        <fullName evidence="3">Diguanylate cyclase</fullName>
    </submittedName>
</protein>
<dbReference type="PANTHER" id="PTHR45138">
    <property type="entry name" value="REGULATORY COMPONENTS OF SENSORY TRANSDUCTION SYSTEM"/>
    <property type="match status" value="1"/>
</dbReference>
<feature type="transmembrane region" description="Helical" evidence="1">
    <location>
        <begin position="185"/>
        <end position="207"/>
    </location>
</feature>
<dbReference type="GO" id="GO:0005886">
    <property type="term" value="C:plasma membrane"/>
    <property type="evidence" value="ECO:0007669"/>
    <property type="project" value="TreeGrafter"/>
</dbReference>
<dbReference type="KEGG" id="tme:Tmel_1344"/>
<dbReference type="Pfam" id="PF00990">
    <property type="entry name" value="GGDEF"/>
    <property type="match status" value="1"/>
</dbReference>
<reference evidence="3 4" key="1">
    <citation type="submission" date="2007-05" db="EMBL/GenBank/DDBJ databases">
        <title>Complete sequence of Thermosipho melanesiensis BI429.</title>
        <authorList>
            <consortium name="US DOE Joint Genome Institute"/>
            <person name="Copeland A."/>
            <person name="Lucas S."/>
            <person name="Lapidus A."/>
            <person name="Barry K."/>
            <person name="Glavina del Rio T."/>
            <person name="Dalin E."/>
            <person name="Tice H."/>
            <person name="Pitluck S."/>
            <person name="Chertkov O."/>
            <person name="Brettin T."/>
            <person name="Bruce D."/>
            <person name="Detter J.C."/>
            <person name="Han C."/>
            <person name="Schmutz J."/>
            <person name="Larimer F."/>
            <person name="Land M."/>
            <person name="Hauser L."/>
            <person name="Kyrpides N."/>
            <person name="Mikhailova N."/>
            <person name="Nelson K."/>
            <person name="Gogarten J.P."/>
            <person name="Noll K."/>
            <person name="Richardson P."/>
        </authorList>
    </citation>
    <scope>NUCLEOTIDE SEQUENCE [LARGE SCALE GENOMIC DNA]</scope>
    <source>
        <strain evidence="4">DSM 12029 / CIP 104789 / BI429</strain>
    </source>
</reference>
<dbReference type="PROSITE" id="PS50887">
    <property type="entry name" value="GGDEF"/>
    <property type="match status" value="1"/>
</dbReference>
<evidence type="ECO:0000313" key="3">
    <source>
        <dbReference type="EMBL" id="ABR31193.1"/>
    </source>
</evidence>
<dbReference type="GO" id="GO:0043709">
    <property type="term" value="P:cell adhesion involved in single-species biofilm formation"/>
    <property type="evidence" value="ECO:0007669"/>
    <property type="project" value="TreeGrafter"/>
</dbReference>
<dbReference type="Proteomes" id="UP000001110">
    <property type="component" value="Chromosome"/>
</dbReference>
<sequence>MEKDLYVKLPYYTHLKSPTSLTFEIQIPKSSNKYLYIPQIDASYIEILANNTTILKKGYSSKAGHFFYTPYFIPLPPKISTLKIKLSGVYEIGIEFPIYVVDESQKYKFWILNFLTFHSTLILIGIFISLSIILYLLSKSTTSLNKKKIFHYFSLSSIFASIWIIDLLPISDFESIQGFLKFKKLFIISLYLGYSFLLKGSLIFFYYLNKLGNFLVYAFYFMALLLLFQTNILSLHLLHNYFSVIFIISSIFLLYLYFKKKTQNYYLFFILTLFILTTIHDTIILLFDIESKLLSPIGGMILFFVFSYIILYEYKSTTIEKEKLYEKSLKDNLTGAFNRNIFEFENFSSEDVFIYIDINKLKEINDTFGHKTGDKILVKFSQTVKQFIRKNDLLIRLGGDEFLLVLKNCSKRKGKKIINNILKKFKQSDKISPAFSWGITKFDKSVEKTLENVDILMYKMKLKRK</sequence>
<feature type="domain" description="GGDEF" evidence="2">
    <location>
        <begin position="349"/>
        <end position="465"/>
    </location>
</feature>
<evidence type="ECO:0000256" key="1">
    <source>
        <dbReference type="SAM" id="Phobius"/>
    </source>
</evidence>
<keyword evidence="1" id="KW-0472">Membrane</keyword>
<dbReference type="GO" id="GO:0052621">
    <property type="term" value="F:diguanylate cyclase activity"/>
    <property type="evidence" value="ECO:0007669"/>
    <property type="project" value="TreeGrafter"/>
</dbReference>
<feature type="transmembrane region" description="Helical" evidence="1">
    <location>
        <begin position="238"/>
        <end position="258"/>
    </location>
</feature>
<keyword evidence="1" id="KW-0812">Transmembrane</keyword>
<feature type="transmembrane region" description="Helical" evidence="1">
    <location>
        <begin position="109"/>
        <end position="137"/>
    </location>
</feature>
<dbReference type="InterPro" id="IPR029787">
    <property type="entry name" value="Nucleotide_cyclase"/>
</dbReference>
<keyword evidence="1" id="KW-1133">Transmembrane helix</keyword>
<dbReference type="EMBL" id="CP000716">
    <property type="protein sequence ID" value="ABR31193.1"/>
    <property type="molecule type" value="Genomic_DNA"/>
</dbReference>
<accession>A6LMP2</accession>
<dbReference type="CDD" id="cd01949">
    <property type="entry name" value="GGDEF"/>
    <property type="match status" value="1"/>
</dbReference>
<feature type="transmembrane region" description="Helical" evidence="1">
    <location>
        <begin position="265"/>
        <end position="287"/>
    </location>
</feature>
<dbReference type="PANTHER" id="PTHR45138:SF6">
    <property type="entry name" value="DIGUANYLATE CYCLASE DGCN"/>
    <property type="match status" value="1"/>
</dbReference>
<feature type="transmembrane region" description="Helical" evidence="1">
    <location>
        <begin position="293"/>
        <end position="314"/>
    </location>
</feature>
<gene>
    <name evidence="3" type="ordered locus">Tmel_1344</name>
</gene>
<organism evidence="3 4">
    <name type="scientific">Thermosipho melanesiensis (strain DSM 12029 / CIP 104789 / BI429)</name>
    <dbReference type="NCBI Taxonomy" id="391009"/>
    <lineage>
        <taxon>Bacteria</taxon>
        <taxon>Thermotogati</taxon>
        <taxon>Thermotogota</taxon>
        <taxon>Thermotogae</taxon>
        <taxon>Thermotogales</taxon>
        <taxon>Fervidobacteriaceae</taxon>
        <taxon>Thermosipho</taxon>
    </lineage>
</organism>
<evidence type="ECO:0000313" key="4">
    <source>
        <dbReference type="Proteomes" id="UP000001110"/>
    </source>
</evidence>
<dbReference type="RefSeq" id="WP_012057552.1">
    <property type="nucleotide sequence ID" value="NC_009616.1"/>
</dbReference>